<protein>
    <submittedName>
        <fullName evidence="1">Uncharacterized protein</fullName>
    </submittedName>
</protein>
<gene>
    <name evidence="1" type="ORF">CCMP2556_LOCUS53363</name>
</gene>
<dbReference type="EMBL" id="CAXAMN010028158">
    <property type="protein sequence ID" value="CAK9115457.1"/>
    <property type="molecule type" value="Genomic_DNA"/>
</dbReference>
<accession>A0ABP0SSS4</accession>
<dbReference type="Proteomes" id="UP001642484">
    <property type="component" value="Unassembled WGS sequence"/>
</dbReference>
<dbReference type="InterPro" id="IPR043502">
    <property type="entry name" value="DNA/RNA_pol_sf"/>
</dbReference>
<keyword evidence="2" id="KW-1185">Reference proteome</keyword>
<sequence>MPRSSGDPWPAGCRPERQAGSTNPVIIEMFCGSARVTACLRSLGLHGSFGADHIKKSTVAPVKQVDLASPEGQALFMTWLRNPLVSGIFIAPPRGTCSLARNISRFDTSGASIQSPQTLRSHEYPEGLPGLSPKDRSRVTQANRLYSFVHEVINTSHALGHIIVVENLRNSLFWATRWWRSLQVPFSYQAHQACAYGSDRPQWSVLAYTHAAFSAISHVCPGETPEHVHAPWGLLATPEGLDSEETAYPLRLAAAIATAFGHALIAKGWKPPADKLEVDWKLFSLTKARVSAGQQPRASKLPPLVAEHKAVVVMRSHAAAPSLPVSPMERLKDPWTVPSGIDSPIPQVPSDSQLLRSTPLRTSGGHEAWKEHVGELQPRHSCEIAWGIPFTCDEFVAEAVRSRHPKLLSHSIPEVLRASVHRNCKLREDDLVKIRAEWLNKWLERALALRKDEDVLKSNMPNHLRHILQPKRLLVWKEILQEEGYHDLGVFDEVVKGTELTGDVPVTHSFEKVFRPAEITESQLRASAQADRLAAIHSARSSGDREVDDTVYSKTLEEVKAGWAFGPVDSSFLPADAVVSRRFGLKQSDKIRLIDDLSGSKVNLTVQTSESPKPHTTDVIASMTLELLKGEARPVLGKTFDLKSAYKQLGLAESALWASYVAVFNPNTRKGEIFQLLAVPFGATRAVYSFLRVAHSLWWIGCKCLNLMWSNFYDDFVTLAVESNAANVESTVDVLFRLLGWQYATEGAKCKPFDTSFAALGVCVNLRQFPDGYVEFSNTPKRVAELTESINSFLTKGSMSLVEGQRLRGRMQFSDGQLFGRMGRLCMRAVNNHIFSGKGCKIPAECSSAMQRFACFLNTSAPRKIRRAVSDPYLVFTDACYEPGSDSWPCGIGGILFYPTGTPLQAFSFCLNSHMMKTLGSDRKQTIIFEVELLGLVVAAKVWSNILVDSPVTFFVDNNSARDVAISGCGRSVVVNRLIEHLLIAEVASATFPWFARVPSPSNPSDAPSRGNCSELLGAGVPFVPVESVVQDILSSLGNK</sequence>
<evidence type="ECO:0000313" key="1">
    <source>
        <dbReference type="EMBL" id="CAK9115457.1"/>
    </source>
</evidence>
<evidence type="ECO:0000313" key="2">
    <source>
        <dbReference type="Proteomes" id="UP001642484"/>
    </source>
</evidence>
<dbReference type="PANTHER" id="PTHR33050:SF7">
    <property type="entry name" value="RIBONUCLEASE H"/>
    <property type="match status" value="1"/>
</dbReference>
<reference evidence="1 2" key="1">
    <citation type="submission" date="2024-02" db="EMBL/GenBank/DDBJ databases">
        <authorList>
            <person name="Chen Y."/>
            <person name="Shah S."/>
            <person name="Dougan E. K."/>
            <person name="Thang M."/>
            <person name="Chan C."/>
        </authorList>
    </citation>
    <scope>NUCLEOTIDE SEQUENCE [LARGE SCALE GENOMIC DNA]</scope>
</reference>
<name>A0ABP0SSS4_9DINO</name>
<proteinExistence type="predicted"/>
<comment type="caution">
    <text evidence="1">The sequence shown here is derived from an EMBL/GenBank/DDBJ whole genome shotgun (WGS) entry which is preliminary data.</text>
</comment>
<dbReference type="SUPFAM" id="SSF56672">
    <property type="entry name" value="DNA/RNA polymerases"/>
    <property type="match status" value="1"/>
</dbReference>
<dbReference type="InterPro" id="IPR052055">
    <property type="entry name" value="Hepadnavirus_pol/RT"/>
</dbReference>
<dbReference type="PANTHER" id="PTHR33050">
    <property type="entry name" value="REVERSE TRANSCRIPTASE DOMAIN-CONTAINING PROTEIN"/>
    <property type="match status" value="1"/>
</dbReference>
<organism evidence="1 2">
    <name type="scientific">Durusdinium trenchii</name>
    <dbReference type="NCBI Taxonomy" id="1381693"/>
    <lineage>
        <taxon>Eukaryota</taxon>
        <taxon>Sar</taxon>
        <taxon>Alveolata</taxon>
        <taxon>Dinophyceae</taxon>
        <taxon>Suessiales</taxon>
        <taxon>Symbiodiniaceae</taxon>
        <taxon>Durusdinium</taxon>
    </lineage>
</organism>